<keyword evidence="4 5" id="KW-0238">DNA-binding</keyword>
<keyword evidence="8" id="KW-1185">Reference proteome</keyword>
<organism evidence="7 8">
    <name type="scientific">Erwinia aeris</name>
    <dbReference type="NCBI Taxonomy" id="3239803"/>
    <lineage>
        <taxon>Bacteria</taxon>
        <taxon>Pseudomonadati</taxon>
        <taxon>Pseudomonadota</taxon>
        <taxon>Gammaproteobacteria</taxon>
        <taxon>Enterobacterales</taxon>
        <taxon>Erwiniaceae</taxon>
        <taxon>Erwinia</taxon>
    </lineage>
</organism>
<protein>
    <recommendedName>
        <fullName evidence="5">DNA-binding protein</fullName>
    </recommendedName>
</protein>
<gene>
    <name evidence="7" type="ORF">AB6T85_15595</name>
</gene>
<evidence type="ECO:0000256" key="3">
    <source>
        <dbReference type="ARBA" id="ARBA00022490"/>
    </source>
</evidence>
<dbReference type="InterPro" id="IPR027444">
    <property type="entry name" value="H-NS_C_dom"/>
</dbReference>
<feature type="domain" description="DNA-binding protein H-NS-like C-terminal" evidence="6">
    <location>
        <begin position="86"/>
        <end position="133"/>
    </location>
</feature>
<proteinExistence type="inferred from homology"/>
<dbReference type="Pfam" id="PF00816">
    <property type="entry name" value="Histone_HNS"/>
    <property type="match status" value="1"/>
</dbReference>
<dbReference type="Pfam" id="PF22470">
    <property type="entry name" value="Histone_HNS_N"/>
    <property type="match status" value="1"/>
</dbReference>
<dbReference type="Gene3D" id="1.10.287.1050">
    <property type="entry name" value="H-NS histone-like proteins"/>
    <property type="match status" value="1"/>
</dbReference>
<dbReference type="InterPro" id="IPR054180">
    <property type="entry name" value="H-NS-like_N"/>
</dbReference>
<sequence>MSFTLSSLKNIRSLRAQARNMATEDLEEILSKLKIIVNERREAASAQAAEAREKAEKLAMYRELMLEDGILPTELVNNLPPVARAKKKRAPRPAKYKYLDGNNEVRYWTGQGRTPTPVKNAIANGQSLHDFLI</sequence>
<comment type="similarity">
    <text evidence="2 5">Belongs to the histone-like protein H-NS family.</text>
</comment>
<dbReference type="Proteomes" id="UP001565243">
    <property type="component" value="Unassembled WGS sequence"/>
</dbReference>
<dbReference type="InterPro" id="IPR037150">
    <property type="entry name" value="H-NS_C_dom_sf"/>
</dbReference>
<evidence type="ECO:0000313" key="8">
    <source>
        <dbReference type="Proteomes" id="UP001565243"/>
    </source>
</evidence>
<evidence type="ECO:0000256" key="4">
    <source>
        <dbReference type="ARBA" id="ARBA00023125"/>
    </source>
</evidence>
<reference evidence="7 8" key="1">
    <citation type="submission" date="2024-07" db="EMBL/GenBank/DDBJ databases">
        <authorList>
            <person name="Hebao G."/>
        </authorList>
    </citation>
    <scope>NUCLEOTIDE SEQUENCE [LARGE SCALE GENOMIC DNA]</scope>
    <source>
        <strain evidence="7 8">ACCC 02193</strain>
    </source>
</reference>
<dbReference type="EMBL" id="JBGFFX010000009">
    <property type="protein sequence ID" value="MEY8771823.1"/>
    <property type="molecule type" value="Genomic_DNA"/>
</dbReference>
<comment type="caution">
    <text evidence="7">The sequence shown here is derived from an EMBL/GenBank/DDBJ whole genome shotgun (WGS) entry which is preliminary data.</text>
</comment>
<dbReference type="Gene3D" id="4.10.430.10">
    <property type="entry name" value="Histone-like protein H-NS, C-terminal domain"/>
    <property type="match status" value="1"/>
</dbReference>
<dbReference type="InterPro" id="IPR027454">
    <property type="entry name" value="Histone_HNS_N"/>
</dbReference>
<dbReference type="PANTHER" id="PTHR38097">
    <property type="match status" value="1"/>
</dbReference>
<evidence type="ECO:0000256" key="2">
    <source>
        <dbReference type="ARBA" id="ARBA00010610"/>
    </source>
</evidence>
<name>A0ABV4EA88_9GAMM</name>
<evidence type="ECO:0000256" key="5">
    <source>
        <dbReference type="PIRNR" id="PIRNR002096"/>
    </source>
</evidence>
<comment type="subcellular location">
    <subcellularLocation>
        <location evidence="1">Cytoplasm</location>
        <location evidence="1">Nucleoid</location>
    </subcellularLocation>
</comment>
<dbReference type="InterPro" id="IPR001801">
    <property type="entry name" value="Histone_HNS"/>
</dbReference>
<accession>A0ABV4EA88</accession>
<dbReference type="RefSeq" id="WP_253454512.1">
    <property type="nucleotide sequence ID" value="NZ_JBGFFX010000009.1"/>
</dbReference>
<dbReference type="PIRSF" id="PIRSF002096">
    <property type="entry name" value="HnS"/>
    <property type="match status" value="1"/>
</dbReference>
<keyword evidence="3" id="KW-0963">Cytoplasm</keyword>
<dbReference type="SMART" id="SM00528">
    <property type="entry name" value="HNS"/>
    <property type="match status" value="1"/>
</dbReference>
<evidence type="ECO:0000313" key="7">
    <source>
        <dbReference type="EMBL" id="MEY8771823.1"/>
    </source>
</evidence>
<dbReference type="SUPFAM" id="SSF81273">
    <property type="entry name" value="H-NS histone-like proteins"/>
    <property type="match status" value="2"/>
</dbReference>
<dbReference type="PANTHER" id="PTHR38097:SF2">
    <property type="entry name" value="DNA-BINDING PROTEIN STPA"/>
    <property type="match status" value="1"/>
</dbReference>
<evidence type="ECO:0000259" key="6">
    <source>
        <dbReference type="SMART" id="SM00528"/>
    </source>
</evidence>
<evidence type="ECO:0000256" key="1">
    <source>
        <dbReference type="ARBA" id="ARBA00004453"/>
    </source>
</evidence>